<proteinExistence type="predicted"/>
<name>A0A9P0F1K2_BEMTA</name>
<reference evidence="1" key="1">
    <citation type="submission" date="2021-12" db="EMBL/GenBank/DDBJ databases">
        <authorList>
            <person name="King R."/>
        </authorList>
    </citation>
    <scope>NUCLEOTIDE SEQUENCE</scope>
</reference>
<organism evidence="1 2">
    <name type="scientific">Bemisia tabaci</name>
    <name type="common">Sweetpotato whitefly</name>
    <name type="synonym">Aleurodes tabaci</name>
    <dbReference type="NCBI Taxonomy" id="7038"/>
    <lineage>
        <taxon>Eukaryota</taxon>
        <taxon>Metazoa</taxon>
        <taxon>Ecdysozoa</taxon>
        <taxon>Arthropoda</taxon>
        <taxon>Hexapoda</taxon>
        <taxon>Insecta</taxon>
        <taxon>Pterygota</taxon>
        <taxon>Neoptera</taxon>
        <taxon>Paraneoptera</taxon>
        <taxon>Hemiptera</taxon>
        <taxon>Sternorrhyncha</taxon>
        <taxon>Aleyrodoidea</taxon>
        <taxon>Aleyrodidae</taxon>
        <taxon>Aleyrodinae</taxon>
        <taxon>Bemisia</taxon>
    </lineage>
</organism>
<dbReference type="EMBL" id="OU963865">
    <property type="protein sequence ID" value="CAH0387984.1"/>
    <property type="molecule type" value="Genomic_DNA"/>
</dbReference>
<evidence type="ECO:0000313" key="2">
    <source>
        <dbReference type="Proteomes" id="UP001152759"/>
    </source>
</evidence>
<gene>
    <name evidence="1" type="ORF">BEMITA_LOCUS6937</name>
</gene>
<keyword evidence="2" id="KW-1185">Reference proteome</keyword>
<accession>A0A9P0F1K2</accession>
<dbReference type="AlphaFoldDB" id="A0A9P0F1K2"/>
<evidence type="ECO:0000313" key="1">
    <source>
        <dbReference type="EMBL" id="CAH0387984.1"/>
    </source>
</evidence>
<dbReference type="Proteomes" id="UP001152759">
    <property type="component" value="Chromosome 4"/>
</dbReference>
<protein>
    <submittedName>
        <fullName evidence="1">Uncharacterized protein</fullName>
    </submittedName>
</protein>
<sequence length="231" mass="26102">MSYNICLDGRSSTLVSKFYPPIELNADKSYEMALVECEVANTIPNVTKGRNKFYYRKHGAKDFLWIEMAEGSYEVDSIAAFIEEHVPGIVIKPNSNTMKVEIISNEYDIDFAKNDCIGPLLGFSRKTFKAKDKILSDKPVDIMSVTAIRVSCNLVNNSYVNGSKSHVLFSFAIDVDPGFKMSQTPSQLIYLPINKRIIDEIILTFHETNNKLVNFRGESVSARLHIRECLT</sequence>